<dbReference type="AlphaFoldDB" id="A0A845L0V4"/>
<dbReference type="PANTHER" id="PTHR43371:SF1">
    <property type="entry name" value="RIBONUCLEOSIDE-DIPHOSPHATE REDUCTASE"/>
    <property type="match status" value="1"/>
</dbReference>
<keyword evidence="8 14" id="KW-0560">Oxidoreductase</keyword>
<dbReference type="Pfam" id="PF02867">
    <property type="entry name" value="Ribonuc_red_lgC"/>
    <property type="match status" value="1"/>
</dbReference>
<dbReference type="GO" id="GO:0004748">
    <property type="term" value="F:ribonucleoside-diphosphate reductase activity, thioredoxin disulfide as acceptor"/>
    <property type="evidence" value="ECO:0007669"/>
    <property type="project" value="UniProtKB-EC"/>
</dbReference>
<gene>
    <name evidence="18" type="ORF">GTO91_01485</name>
</gene>
<evidence type="ECO:0000259" key="15">
    <source>
        <dbReference type="Pfam" id="PF00317"/>
    </source>
</evidence>
<keyword evidence="7 14" id="KW-0547">Nucleotide-binding</keyword>
<dbReference type="InterPro" id="IPR050862">
    <property type="entry name" value="RdRp_reductase_class-2"/>
</dbReference>
<feature type="domain" description="Ribonucleotide reductase large subunit N-terminal" evidence="15">
    <location>
        <begin position="87"/>
        <end position="140"/>
    </location>
</feature>
<dbReference type="OrthoDB" id="9762933at2"/>
<sequence>MLLHQMKVFWDRYARKGPVTEGNIALVIDHASEQYGMPVRVLAIQDGLATVLPLRWVEPTQVWSGVEGAFAETPEEMELRSLIGLAEVTPEAMWERVAAAIAAVEGEAGLAYWQEKFLKTLRSFRFVPGGRILAAAGTEQKVTFFNCYVLPHPKDSRSGIMQRVTEMVEIMSRGGGVGINLSSLRPSGAMVKGVMGTSSGPLSWACVFSTATASVEQGGSRQGALMLMLDDWHPDIVDFITYKSRRPGELTKANLSVALSDAFMEAVQEDRLWELVFPDTDDRDYNQLWDGNLAAWKEQGKGVIVYRRIPAREIWQAIISGAHASGEPGVVFLERYNRLSNTAYCERIVAVNPCGEEGLPPWGVCNLGSINLAAFVTGEGESRRFDFDALEATARIAVRFLDNVIDCGYYFFSENEQQQKGTRRIGLGTMGLADTLILLRLRYGSPESLAFIDDLCRRIKLAAYAASVEIARERGAFPLFEREGFLRSLFVQDFPEELRDAISRWGIRNATLLTQAPTGTTSLMARASSGIEPVFAFRYRRRDRLGEHHLWHPLAEAWMKEHPGRELPPWFVTAGELTPEEHIRVQAAIQVHVDASISKTVNAPHHHSVEDTEQVFLLAYREGCKGVTYFRDGSREGVLAKVEAGAWREAGEPGRGTVGPEDTEGRWVYSGPVVEDVPERVTGKTYRIKSHLGTTRVTVNEVDGEPHEVLVIQGKGGTDLNAMAEALGRTLSLYLRTRCDVPKLDRLSLALEQLQGITGRTSTGFGPDRVSSLPDAVALALRRYLAETSRPDASRIPFQADVCPHCGAVALVREEGCAKCHVCGYSEC</sequence>
<comment type="cofactor">
    <cofactor evidence="1 14">
        <name>adenosylcob(III)alamin</name>
        <dbReference type="ChEBI" id="CHEBI:18408"/>
    </cofactor>
</comment>
<evidence type="ECO:0000256" key="6">
    <source>
        <dbReference type="ARBA" id="ARBA00022634"/>
    </source>
</evidence>
<evidence type="ECO:0000256" key="5">
    <source>
        <dbReference type="ARBA" id="ARBA00022628"/>
    </source>
</evidence>
<comment type="caution">
    <text evidence="18">The sequence shown here is derived from an EMBL/GenBank/DDBJ whole genome shotgun (WGS) entry which is preliminary data.</text>
</comment>
<evidence type="ECO:0000256" key="9">
    <source>
        <dbReference type="ARBA" id="ARBA00023116"/>
    </source>
</evidence>
<dbReference type="PRINTS" id="PR01183">
    <property type="entry name" value="RIBORDTASEM1"/>
</dbReference>
<name>A0A845L0V4_9FIRM</name>
<evidence type="ECO:0000256" key="7">
    <source>
        <dbReference type="ARBA" id="ARBA00022741"/>
    </source>
</evidence>
<dbReference type="RefSeq" id="WP_161253743.1">
    <property type="nucleotide sequence ID" value="NZ_WXEY01000001.1"/>
</dbReference>
<evidence type="ECO:0000313" key="19">
    <source>
        <dbReference type="Proteomes" id="UP000463470"/>
    </source>
</evidence>
<dbReference type="GO" id="GO:0071897">
    <property type="term" value="P:DNA biosynthetic process"/>
    <property type="evidence" value="ECO:0007669"/>
    <property type="project" value="UniProtKB-KW"/>
</dbReference>
<dbReference type="GO" id="GO:0031419">
    <property type="term" value="F:cobalamin binding"/>
    <property type="evidence" value="ECO:0007669"/>
    <property type="project" value="UniProtKB-KW"/>
</dbReference>
<comment type="catalytic activity">
    <reaction evidence="13 14">
        <text>a 2'-deoxyribonucleoside 5'-diphosphate + [thioredoxin]-disulfide + H2O = a ribonucleoside 5'-diphosphate + [thioredoxin]-dithiol</text>
        <dbReference type="Rhea" id="RHEA:23252"/>
        <dbReference type="Rhea" id="RHEA-COMP:10698"/>
        <dbReference type="Rhea" id="RHEA-COMP:10700"/>
        <dbReference type="ChEBI" id="CHEBI:15377"/>
        <dbReference type="ChEBI" id="CHEBI:29950"/>
        <dbReference type="ChEBI" id="CHEBI:50058"/>
        <dbReference type="ChEBI" id="CHEBI:57930"/>
        <dbReference type="ChEBI" id="CHEBI:73316"/>
        <dbReference type="EC" id="1.17.4.1"/>
    </reaction>
</comment>
<dbReference type="EC" id="1.17.4.1" evidence="3 14"/>
<comment type="function">
    <text evidence="12 14">Catalyzes the reduction of ribonucleotides to deoxyribonucleotides. May function to provide a pool of deoxyribonucleotide precursors for DNA repair during oxygen limitation and/or for immediate growth after restoration of oxygen.</text>
</comment>
<dbReference type="InterPro" id="IPR000788">
    <property type="entry name" value="RNR_lg_C"/>
</dbReference>
<evidence type="ECO:0000256" key="12">
    <source>
        <dbReference type="ARBA" id="ARBA00025437"/>
    </source>
</evidence>
<dbReference type="GO" id="GO:0009263">
    <property type="term" value="P:deoxyribonucleotide biosynthetic process"/>
    <property type="evidence" value="ECO:0007669"/>
    <property type="project" value="UniProtKB-KW"/>
</dbReference>
<dbReference type="EMBL" id="WXEY01000001">
    <property type="protein sequence ID" value="MZP28394.1"/>
    <property type="molecule type" value="Genomic_DNA"/>
</dbReference>
<dbReference type="Proteomes" id="UP000463470">
    <property type="component" value="Unassembled WGS sequence"/>
</dbReference>
<proteinExistence type="inferred from homology"/>
<protein>
    <recommendedName>
        <fullName evidence="4 14">Vitamin B12-dependent ribonucleotide reductase</fullName>
        <ecNumber evidence="3 14">1.17.4.1</ecNumber>
    </recommendedName>
</protein>
<accession>A0A845L0V4</accession>
<evidence type="ECO:0000256" key="13">
    <source>
        <dbReference type="ARBA" id="ARBA00047754"/>
    </source>
</evidence>
<dbReference type="GO" id="GO:0005524">
    <property type="term" value="F:ATP binding"/>
    <property type="evidence" value="ECO:0007669"/>
    <property type="project" value="InterPro"/>
</dbReference>
<feature type="domain" description="Ribonucleotide reductase large subunit C-terminal" evidence="16">
    <location>
        <begin position="147"/>
        <end position="630"/>
    </location>
</feature>
<evidence type="ECO:0000313" key="18">
    <source>
        <dbReference type="EMBL" id="MZP28394.1"/>
    </source>
</evidence>
<keyword evidence="6 14" id="KW-0237">DNA synthesis</keyword>
<dbReference type="InterPro" id="IPR013509">
    <property type="entry name" value="RNR_lsu_N"/>
</dbReference>
<keyword evidence="9" id="KW-0215">Deoxyribonucleotide synthesis</keyword>
<dbReference type="Gene3D" id="3.20.70.20">
    <property type="match status" value="1"/>
</dbReference>
<evidence type="ECO:0000256" key="1">
    <source>
        <dbReference type="ARBA" id="ARBA00001922"/>
    </source>
</evidence>
<keyword evidence="11 14" id="KW-0170">Cobalt</keyword>
<evidence type="ECO:0000259" key="17">
    <source>
        <dbReference type="Pfam" id="PF12637"/>
    </source>
</evidence>
<evidence type="ECO:0000256" key="10">
    <source>
        <dbReference type="ARBA" id="ARBA00023157"/>
    </source>
</evidence>
<evidence type="ECO:0000256" key="3">
    <source>
        <dbReference type="ARBA" id="ARBA00012274"/>
    </source>
</evidence>
<evidence type="ECO:0000256" key="2">
    <source>
        <dbReference type="ARBA" id="ARBA00007405"/>
    </source>
</evidence>
<dbReference type="Pfam" id="PF12637">
    <property type="entry name" value="TSCPD"/>
    <property type="match status" value="1"/>
</dbReference>
<evidence type="ECO:0000259" key="16">
    <source>
        <dbReference type="Pfam" id="PF02867"/>
    </source>
</evidence>
<feature type="domain" description="TSCPD" evidence="17">
    <location>
        <begin position="677"/>
        <end position="785"/>
    </location>
</feature>
<evidence type="ECO:0000256" key="14">
    <source>
        <dbReference type="RuleBase" id="RU364064"/>
    </source>
</evidence>
<keyword evidence="5 14" id="KW-0846">Cobalamin</keyword>
<dbReference type="SUPFAM" id="SSF51998">
    <property type="entry name" value="PFL-like glycyl radical enzymes"/>
    <property type="match status" value="1"/>
</dbReference>
<dbReference type="CDD" id="cd02888">
    <property type="entry name" value="RNR_II_dimer"/>
    <property type="match status" value="1"/>
</dbReference>
<dbReference type="InterPro" id="IPR024434">
    <property type="entry name" value="TSCPD_dom"/>
</dbReference>
<organism evidence="18 19">
    <name type="scientific">Heliomicrobium undosum</name>
    <dbReference type="NCBI Taxonomy" id="121734"/>
    <lineage>
        <taxon>Bacteria</taxon>
        <taxon>Bacillati</taxon>
        <taxon>Bacillota</taxon>
        <taxon>Clostridia</taxon>
        <taxon>Eubacteriales</taxon>
        <taxon>Heliobacteriaceae</taxon>
        <taxon>Heliomicrobium</taxon>
    </lineage>
</organism>
<reference evidence="18 19" key="1">
    <citation type="submission" date="2020-01" db="EMBL/GenBank/DDBJ databases">
        <title>Whole-genome sequence of Heliobacterium undosum DSM 13378.</title>
        <authorList>
            <person name="Kyndt J.A."/>
            <person name="Meyer T.E."/>
        </authorList>
    </citation>
    <scope>NUCLEOTIDE SEQUENCE [LARGE SCALE GENOMIC DNA]</scope>
    <source>
        <strain evidence="18 19">DSM 13378</strain>
    </source>
</reference>
<keyword evidence="19" id="KW-1185">Reference proteome</keyword>
<evidence type="ECO:0000256" key="4">
    <source>
        <dbReference type="ARBA" id="ARBA00014409"/>
    </source>
</evidence>
<keyword evidence="10" id="KW-1015">Disulfide bond</keyword>
<dbReference type="PANTHER" id="PTHR43371">
    <property type="entry name" value="VITAMIN B12-DEPENDENT RIBONUCLEOTIDE REDUCTASE"/>
    <property type="match status" value="1"/>
</dbReference>
<dbReference type="NCBIfam" id="TIGR02504">
    <property type="entry name" value="NrdJ_Z"/>
    <property type="match status" value="1"/>
</dbReference>
<dbReference type="InterPro" id="IPR013344">
    <property type="entry name" value="RNR_NrdJ/NrdZ"/>
</dbReference>
<dbReference type="Pfam" id="PF00317">
    <property type="entry name" value="Ribonuc_red_lgN"/>
    <property type="match status" value="1"/>
</dbReference>
<evidence type="ECO:0000256" key="11">
    <source>
        <dbReference type="ARBA" id="ARBA00023285"/>
    </source>
</evidence>
<comment type="similarity">
    <text evidence="2 14">Belongs to the ribonucleoside diphosphate reductase class-2 family.</text>
</comment>
<evidence type="ECO:0000256" key="8">
    <source>
        <dbReference type="ARBA" id="ARBA00023002"/>
    </source>
</evidence>